<dbReference type="PANTHER" id="PTHR31134:SF1">
    <property type="entry name" value="TRANSMEMBRANE PROTEIN 128"/>
    <property type="match status" value="1"/>
</dbReference>
<feature type="transmembrane region" description="Helical" evidence="2">
    <location>
        <begin position="179"/>
        <end position="199"/>
    </location>
</feature>
<dbReference type="PANTHER" id="PTHR31134">
    <property type="entry name" value="TRANSMEMBRANE PROTEIN 128"/>
    <property type="match status" value="1"/>
</dbReference>
<dbReference type="GeneID" id="110070587"/>
<evidence type="ECO:0000256" key="1">
    <source>
        <dbReference type="SAM" id="MobiDB-lite"/>
    </source>
</evidence>
<dbReference type="RefSeq" id="XP_072844522.1">
    <property type="nucleotide sequence ID" value="XM_072988421.1"/>
</dbReference>
<dbReference type="Pfam" id="PF20479">
    <property type="entry name" value="TMEM128"/>
    <property type="match status" value="1"/>
</dbReference>
<organism evidence="3 5">
    <name type="scientific">Pogona vitticeps</name>
    <name type="common">central bearded dragon</name>
    <dbReference type="NCBI Taxonomy" id="103695"/>
    <lineage>
        <taxon>Eukaryota</taxon>
        <taxon>Metazoa</taxon>
        <taxon>Chordata</taxon>
        <taxon>Craniata</taxon>
        <taxon>Vertebrata</taxon>
        <taxon>Euteleostomi</taxon>
        <taxon>Lepidosauria</taxon>
        <taxon>Squamata</taxon>
        <taxon>Bifurcata</taxon>
        <taxon>Unidentata</taxon>
        <taxon>Episquamata</taxon>
        <taxon>Toxicofera</taxon>
        <taxon>Iguania</taxon>
        <taxon>Acrodonta</taxon>
        <taxon>Agamidae</taxon>
        <taxon>Amphibolurinae</taxon>
        <taxon>Pogona</taxon>
    </lineage>
</organism>
<keyword evidence="3" id="KW-1185">Reference proteome</keyword>
<sequence length="200" mass="22776">MEDPCQFPGLADSDVMVDEEKTASAEARKEEDLLQPLLRLRRRQLLGDGPDSELQQPSSSPGMVVEATNTETTIKEKPLPRLNLHSAFWILASIATTYYAEFFKNVKEMILQENWWFMLGSFLLMISLSVAFYCILYLEWYRGIKDYDARYPALIPVTTASFIVAAVCFNISLWPVWSFVTPLVLFVQFMGVVMLVSLLG</sequence>
<evidence type="ECO:0000313" key="3">
    <source>
        <dbReference type="Proteomes" id="UP001652642"/>
    </source>
</evidence>
<protein>
    <submittedName>
        <fullName evidence="4 5">Transmembrane protein 128</fullName>
    </submittedName>
</protein>
<feature type="compositionally biased region" description="Basic and acidic residues" evidence="1">
    <location>
        <begin position="18"/>
        <end position="28"/>
    </location>
</feature>
<keyword evidence="2" id="KW-0472">Membrane</keyword>
<dbReference type="RefSeq" id="XP_072844523.1">
    <property type="nucleotide sequence ID" value="XM_072988422.1"/>
</dbReference>
<feature type="region of interest" description="Disordered" evidence="1">
    <location>
        <begin position="1"/>
        <end position="28"/>
    </location>
</feature>
<keyword evidence="2 4" id="KW-0812">Transmembrane</keyword>
<proteinExistence type="predicted"/>
<name>A0ABM5FGJ0_9SAUR</name>
<evidence type="ECO:0000313" key="6">
    <source>
        <dbReference type="RefSeq" id="XP_072844524.1"/>
    </source>
</evidence>
<evidence type="ECO:0000313" key="5">
    <source>
        <dbReference type="RefSeq" id="XP_072844523.1"/>
    </source>
</evidence>
<accession>A0ABM5FGJ0</accession>
<dbReference type="RefSeq" id="XP_072844524.1">
    <property type="nucleotide sequence ID" value="XM_072988423.1"/>
</dbReference>
<dbReference type="Proteomes" id="UP001652642">
    <property type="component" value="Chromosome 2"/>
</dbReference>
<feature type="transmembrane region" description="Helical" evidence="2">
    <location>
        <begin position="82"/>
        <end position="100"/>
    </location>
</feature>
<evidence type="ECO:0000256" key="2">
    <source>
        <dbReference type="SAM" id="Phobius"/>
    </source>
</evidence>
<reference evidence="3 4" key="1">
    <citation type="submission" date="2025-05" db="UniProtKB">
        <authorList>
            <consortium name="RefSeq"/>
        </authorList>
    </citation>
    <scope>NUCLEOTIDE SEQUENCE [LARGE SCALE GENOMIC DNA]</scope>
</reference>
<dbReference type="InterPro" id="IPR033579">
    <property type="entry name" value="TMEM128"/>
</dbReference>
<feature type="transmembrane region" description="Helical" evidence="2">
    <location>
        <begin position="153"/>
        <end position="173"/>
    </location>
</feature>
<feature type="transmembrane region" description="Helical" evidence="2">
    <location>
        <begin position="115"/>
        <end position="141"/>
    </location>
</feature>
<gene>
    <name evidence="4 5 6" type="primary">TMEM128</name>
</gene>
<evidence type="ECO:0000313" key="4">
    <source>
        <dbReference type="RefSeq" id="XP_072844522.1"/>
    </source>
</evidence>
<keyword evidence="2" id="KW-1133">Transmembrane helix</keyword>